<dbReference type="Pfam" id="PF13359">
    <property type="entry name" value="DDE_Tnp_4"/>
    <property type="match status" value="1"/>
</dbReference>
<evidence type="ECO:0000313" key="9">
    <source>
        <dbReference type="EMBL" id="KAJ3656550.1"/>
    </source>
</evidence>
<accession>A0AA38IHD8</accession>
<evidence type="ECO:0000256" key="3">
    <source>
        <dbReference type="ARBA" id="ARBA00006958"/>
    </source>
</evidence>
<keyword evidence="7" id="KW-0539">Nucleus</keyword>
<evidence type="ECO:0000256" key="5">
    <source>
        <dbReference type="ARBA" id="ARBA00022723"/>
    </source>
</evidence>
<evidence type="ECO:0000256" key="7">
    <source>
        <dbReference type="ARBA" id="ARBA00023242"/>
    </source>
</evidence>
<evidence type="ECO:0000256" key="1">
    <source>
        <dbReference type="ARBA" id="ARBA00001968"/>
    </source>
</evidence>
<dbReference type="EMBL" id="JALNTZ010000002">
    <property type="protein sequence ID" value="KAJ3660278.1"/>
    <property type="molecule type" value="Genomic_DNA"/>
</dbReference>
<protein>
    <recommendedName>
        <fullName evidence="8">DDE Tnp4 domain-containing protein</fullName>
    </recommendedName>
</protein>
<dbReference type="PANTHER" id="PTHR22930:SF289">
    <property type="entry name" value="DDE TNP4 DOMAIN-CONTAINING PROTEIN-RELATED"/>
    <property type="match status" value="1"/>
</dbReference>
<keyword evidence="11" id="KW-1185">Reference proteome</keyword>
<gene>
    <name evidence="10" type="ORF">Zmor_004733</name>
    <name evidence="9" type="ORF">Zmor_015621</name>
</gene>
<dbReference type="GO" id="GO:0005634">
    <property type="term" value="C:nucleus"/>
    <property type="evidence" value="ECO:0007669"/>
    <property type="project" value="UniProtKB-SubCell"/>
</dbReference>
<sequence>MFRLTNESAFEIFTQLQPRLEINRGRATRIPSVIKFIVTLHFLAQGSYQNSIGQDYRSPMSQSSVSRSIHVVIDIIIDQFHHIIKFPRTVEEITVTKNRFFQRFQLPGVVGCIDCTHVPISGEALVLGNIDVPRLVFMNRKGYFSLNCQIICDSNLRILHMGARFPGSVHDAAIWQLSDIQVYLRRRFFNNNDETTWLLGDSAYPLTPYLLTPINGADPNTPEGRYTYAHRLARNSIERCIGVLKTAWRCLHKDRVLKYHPLFVAKIFYTCGILHNIMRMRNIEIEIDYDMHNELEVEDFNDADFNVQLLHLGRQRRNNVIQNNFL</sequence>
<feature type="domain" description="DDE Tnp4" evidence="8">
    <location>
        <begin position="113"/>
        <end position="276"/>
    </location>
</feature>
<comment type="cofactor">
    <cofactor evidence="1">
        <name>a divalent metal cation</name>
        <dbReference type="ChEBI" id="CHEBI:60240"/>
    </cofactor>
</comment>
<dbReference type="GO" id="GO:0016787">
    <property type="term" value="F:hydrolase activity"/>
    <property type="evidence" value="ECO:0007669"/>
    <property type="project" value="UniProtKB-KW"/>
</dbReference>
<dbReference type="PANTHER" id="PTHR22930">
    <property type="match status" value="1"/>
</dbReference>
<dbReference type="EMBL" id="JALNTZ010000004">
    <property type="protein sequence ID" value="KAJ3656550.1"/>
    <property type="molecule type" value="Genomic_DNA"/>
</dbReference>
<dbReference type="InterPro" id="IPR045249">
    <property type="entry name" value="HARBI1-like"/>
</dbReference>
<evidence type="ECO:0000259" key="8">
    <source>
        <dbReference type="Pfam" id="PF13359"/>
    </source>
</evidence>
<organism evidence="9 11">
    <name type="scientific">Zophobas morio</name>
    <dbReference type="NCBI Taxonomy" id="2755281"/>
    <lineage>
        <taxon>Eukaryota</taxon>
        <taxon>Metazoa</taxon>
        <taxon>Ecdysozoa</taxon>
        <taxon>Arthropoda</taxon>
        <taxon>Hexapoda</taxon>
        <taxon>Insecta</taxon>
        <taxon>Pterygota</taxon>
        <taxon>Neoptera</taxon>
        <taxon>Endopterygota</taxon>
        <taxon>Coleoptera</taxon>
        <taxon>Polyphaga</taxon>
        <taxon>Cucujiformia</taxon>
        <taxon>Tenebrionidae</taxon>
        <taxon>Zophobas</taxon>
    </lineage>
</organism>
<dbReference type="InterPro" id="IPR027806">
    <property type="entry name" value="HARBI1_dom"/>
</dbReference>
<dbReference type="Proteomes" id="UP001168821">
    <property type="component" value="Unassembled WGS sequence"/>
</dbReference>
<evidence type="ECO:0000256" key="6">
    <source>
        <dbReference type="ARBA" id="ARBA00022801"/>
    </source>
</evidence>
<evidence type="ECO:0000313" key="11">
    <source>
        <dbReference type="Proteomes" id="UP001168821"/>
    </source>
</evidence>
<keyword evidence="4" id="KW-0540">Nuclease</keyword>
<comment type="caution">
    <text evidence="9">The sequence shown here is derived from an EMBL/GenBank/DDBJ whole genome shotgun (WGS) entry which is preliminary data.</text>
</comment>
<dbReference type="GO" id="GO:0046872">
    <property type="term" value="F:metal ion binding"/>
    <property type="evidence" value="ECO:0007669"/>
    <property type="project" value="UniProtKB-KW"/>
</dbReference>
<proteinExistence type="inferred from homology"/>
<comment type="subcellular location">
    <subcellularLocation>
        <location evidence="2">Nucleus</location>
    </subcellularLocation>
</comment>
<reference evidence="9" key="1">
    <citation type="journal article" date="2023" name="G3 (Bethesda)">
        <title>Whole genome assemblies of Zophobas morio and Tenebrio molitor.</title>
        <authorList>
            <person name="Kaur S."/>
            <person name="Stinson S.A."/>
            <person name="diCenzo G.C."/>
        </authorList>
    </citation>
    <scope>NUCLEOTIDE SEQUENCE</scope>
    <source>
        <strain evidence="9">QUZm001</strain>
    </source>
</reference>
<keyword evidence="6" id="KW-0378">Hydrolase</keyword>
<dbReference type="GO" id="GO:0004518">
    <property type="term" value="F:nuclease activity"/>
    <property type="evidence" value="ECO:0007669"/>
    <property type="project" value="UniProtKB-KW"/>
</dbReference>
<name>A0AA38IHD8_9CUCU</name>
<keyword evidence="5" id="KW-0479">Metal-binding</keyword>
<evidence type="ECO:0000313" key="10">
    <source>
        <dbReference type="EMBL" id="KAJ3660278.1"/>
    </source>
</evidence>
<dbReference type="AlphaFoldDB" id="A0AA38IHD8"/>
<evidence type="ECO:0000256" key="2">
    <source>
        <dbReference type="ARBA" id="ARBA00004123"/>
    </source>
</evidence>
<comment type="similarity">
    <text evidence="3">Belongs to the HARBI1 family.</text>
</comment>
<evidence type="ECO:0000256" key="4">
    <source>
        <dbReference type="ARBA" id="ARBA00022722"/>
    </source>
</evidence>